<comment type="caution">
    <text evidence="2">The sequence shown here is derived from an EMBL/GenBank/DDBJ whole genome shotgun (WGS) entry which is preliminary data.</text>
</comment>
<dbReference type="PANTHER" id="PTHR33490">
    <property type="entry name" value="BLR5614 PROTEIN-RELATED"/>
    <property type="match status" value="1"/>
</dbReference>
<evidence type="ECO:0000313" key="2">
    <source>
        <dbReference type="EMBL" id="RUL85837.1"/>
    </source>
</evidence>
<dbReference type="Gene3D" id="3.10.620.30">
    <property type="match status" value="1"/>
</dbReference>
<dbReference type="RefSeq" id="WP_126726775.1">
    <property type="nucleotide sequence ID" value="NZ_RYZH01000036.1"/>
</dbReference>
<dbReference type="Proteomes" id="UP000280296">
    <property type="component" value="Unassembled WGS sequence"/>
</dbReference>
<organism evidence="2 3">
    <name type="scientific">Tautonia sociabilis</name>
    <dbReference type="NCBI Taxonomy" id="2080755"/>
    <lineage>
        <taxon>Bacteria</taxon>
        <taxon>Pseudomonadati</taxon>
        <taxon>Planctomycetota</taxon>
        <taxon>Planctomycetia</taxon>
        <taxon>Isosphaerales</taxon>
        <taxon>Isosphaeraceae</taxon>
        <taxon>Tautonia</taxon>
    </lineage>
</organism>
<gene>
    <name evidence="2" type="ORF">TsocGM_17615</name>
</gene>
<dbReference type="AlphaFoldDB" id="A0A432MGH5"/>
<reference evidence="2 3" key="1">
    <citation type="submission" date="2018-12" db="EMBL/GenBank/DDBJ databases">
        <authorList>
            <person name="Toschakov S.V."/>
        </authorList>
    </citation>
    <scope>NUCLEOTIDE SEQUENCE [LARGE SCALE GENOMIC DNA]</scope>
    <source>
        <strain evidence="2 3">GM2012</strain>
    </source>
</reference>
<evidence type="ECO:0000259" key="1">
    <source>
        <dbReference type="SMART" id="SM00460"/>
    </source>
</evidence>
<evidence type="ECO:0000313" key="3">
    <source>
        <dbReference type="Proteomes" id="UP000280296"/>
    </source>
</evidence>
<dbReference type="InterPro" id="IPR002931">
    <property type="entry name" value="Transglutaminase-like"/>
</dbReference>
<keyword evidence="3" id="KW-1185">Reference proteome</keyword>
<reference evidence="2 3" key="2">
    <citation type="submission" date="2019-01" db="EMBL/GenBank/DDBJ databases">
        <title>Tautonia sociabilis, a novel thermotolerant planctomycete of Isosphaeraceae family, isolated from a 4000 m deep subterranean habitat.</title>
        <authorList>
            <person name="Kovaleva O.L."/>
            <person name="Elcheninov A.G."/>
            <person name="Van Heerden E."/>
            <person name="Toshchakov S.V."/>
            <person name="Novikov A."/>
            <person name="Bonch-Osmolovskaya E.A."/>
            <person name="Kublanov I.V."/>
        </authorList>
    </citation>
    <scope>NUCLEOTIDE SEQUENCE [LARGE SCALE GENOMIC DNA]</scope>
    <source>
        <strain evidence="2 3">GM2012</strain>
    </source>
</reference>
<protein>
    <submittedName>
        <fullName evidence="2">Transglutaminase family protein</fullName>
    </submittedName>
</protein>
<name>A0A432MGH5_9BACT</name>
<dbReference type="InterPro" id="IPR038765">
    <property type="entry name" value="Papain-like_cys_pep_sf"/>
</dbReference>
<sequence length="283" mass="31290">MLIRAGFELVFDVPEPTPMLLVLGLRPEREPAVRRPGGLRVEPEIPVERFADGFGNGCSRLVAPAGRLTLWDDLVVEDPGTPDDLSPDARQVPVGDLPPEVLPFLLGSRYCEVDRLSDDAWRLFGASPTGWGRVQAVCDWVHQHVEFGYHHARPTKTAWDTFQERAGVCRDFAHLALTFCRCLNIPARYATGYLGDIGVPPAPDPMDFSAWFEAYLDGRWYCFDARHNTPRIGRIVMGYGRDAVDVALTTSFGPAVLSGFTVWTDEVGPEALCLPMARPTPPG</sequence>
<proteinExistence type="predicted"/>
<dbReference type="Pfam" id="PF01841">
    <property type="entry name" value="Transglut_core"/>
    <property type="match status" value="1"/>
</dbReference>
<dbReference type="SUPFAM" id="SSF54001">
    <property type="entry name" value="Cysteine proteinases"/>
    <property type="match status" value="1"/>
</dbReference>
<feature type="domain" description="Transglutaminase-like" evidence="1">
    <location>
        <begin position="161"/>
        <end position="227"/>
    </location>
</feature>
<dbReference type="PANTHER" id="PTHR33490:SF12">
    <property type="entry name" value="BLL5557 PROTEIN"/>
    <property type="match status" value="1"/>
</dbReference>
<accession>A0A432MGH5</accession>
<dbReference type="Gene3D" id="2.60.40.2250">
    <property type="match status" value="1"/>
</dbReference>
<dbReference type="OrthoDB" id="9804872at2"/>
<dbReference type="EMBL" id="RYZH01000036">
    <property type="protein sequence ID" value="RUL85837.1"/>
    <property type="molecule type" value="Genomic_DNA"/>
</dbReference>
<dbReference type="SMART" id="SM00460">
    <property type="entry name" value="TGc"/>
    <property type="match status" value="1"/>
</dbReference>